<feature type="transmembrane region" description="Helical" evidence="1">
    <location>
        <begin position="12"/>
        <end position="32"/>
    </location>
</feature>
<keyword evidence="1" id="KW-0472">Membrane</keyword>
<feature type="transmembrane region" description="Helical" evidence="1">
    <location>
        <begin position="72"/>
        <end position="91"/>
    </location>
</feature>
<organism evidence="2 3">
    <name type="scientific">Metabacillus halosaccharovorans</name>
    <dbReference type="NCBI Taxonomy" id="930124"/>
    <lineage>
        <taxon>Bacteria</taxon>
        <taxon>Bacillati</taxon>
        <taxon>Bacillota</taxon>
        <taxon>Bacilli</taxon>
        <taxon>Bacillales</taxon>
        <taxon>Bacillaceae</taxon>
        <taxon>Metabacillus</taxon>
    </lineage>
</organism>
<gene>
    <name evidence="2" type="ORF">OIH86_15470</name>
</gene>
<evidence type="ECO:0000256" key="1">
    <source>
        <dbReference type="SAM" id="Phobius"/>
    </source>
</evidence>
<evidence type="ECO:0008006" key="4">
    <source>
        <dbReference type="Google" id="ProtNLM"/>
    </source>
</evidence>
<comment type="caution">
    <text evidence="2">The sequence shown here is derived from an EMBL/GenBank/DDBJ whole genome shotgun (WGS) entry which is preliminary data.</text>
</comment>
<accession>A0ABT3DK60</accession>
<sequence length="370" mass="43653">MNTFIWVLKNFIYFLLVFCVLFVISVCIHLFFNIKISTSYSIIMTLVSFLFFCFCLYLILCPKKDFIFIRSGILPFILLTISTTFLSIYFLSINLMIATELGENLTIEEKYQLYMIPFQKKTVTLADYREMKEDKLTSTYGHVDIYHDPEEIELIPIIEDSLDKADKLTTTIFGEVKDNQIDLILHSSTQELYEKTSLIETMGYFDDPNNIIGIAITDKSNILADQMPQSFYFQSTLLHEYTHYRLQAFIKQQGLYVYRIPLWFHEGVAEYVGMYNVAHKYYPFQEVEFVNLDSHQDWEKYRLENYDVYLQSYYGIKYLVDQYGESMIKTIVIETAKENDFDKGFLKATGITIDELQELYVKEAKQSYTE</sequence>
<evidence type="ECO:0000313" key="2">
    <source>
        <dbReference type="EMBL" id="MCV9887037.1"/>
    </source>
</evidence>
<feature type="transmembrane region" description="Helical" evidence="1">
    <location>
        <begin position="38"/>
        <end position="60"/>
    </location>
</feature>
<reference evidence="2 3" key="1">
    <citation type="submission" date="2022-10" db="EMBL/GenBank/DDBJ databases">
        <title>Draft genome assembly of moderately radiation resistant bacterium Metabacillus halosaccharovorans.</title>
        <authorList>
            <person name="Pal S."/>
            <person name="Gopinathan A."/>
        </authorList>
    </citation>
    <scope>NUCLEOTIDE SEQUENCE [LARGE SCALE GENOMIC DNA]</scope>
    <source>
        <strain evidence="2 3">VITHBRA001</strain>
    </source>
</reference>
<evidence type="ECO:0000313" key="3">
    <source>
        <dbReference type="Proteomes" id="UP001526147"/>
    </source>
</evidence>
<keyword evidence="3" id="KW-1185">Reference proteome</keyword>
<keyword evidence="1" id="KW-1133">Transmembrane helix</keyword>
<dbReference type="Proteomes" id="UP001526147">
    <property type="component" value="Unassembled WGS sequence"/>
</dbReference>
<dbReference type="EMBL" id="JAOYEY010000043">
    <property type="protein sequence ID" value="MCV9887037.1"/>
    <property type="molecule type" value="Genomic_DNA"/>
</dbReference>
<protein>
    <recommendedName>
        <fullName evidence="4">Peptidase MA-like domain-containing protein</fullName>
    </recommendedName>
</protein>
<keyword evidence="1" id="KW-0812">Transmembrane</keyword>
<name>A0ABT3DK60_9BACI</name>
<dbReference type="RefSeq" id="WP_264143501.1">
    <property type="nucleotide sequence ID" value="NZ_JAOYEY010000043.1"/>
</dbReference>
<proteinExistence type="predicted"/>